<gene>
    <name evidence="2" type="ORF">K435DRAFT_974716</name>
</gene>
<protein>
    <recommendedName>
        <fullName evidence="4">Clp1-like protein</fullName>
    </recommendedName>
</protein>
<dbReference type="EMBL" id="ML181618">
    <property type="protein sequence ID" value="THU75725.1"/>
    <property type="molecule type" value="Genomic_DNA"/>
</dbReference>
<organism evidence="2 3">
    <name type="scientific">Dendrothele bispora (strain CBS 962.96)</name>
    <dbReference type="NCBI Taxonomy" id="1314807"/>
    <lineage>
        <taxon>Eukaryota</taxon>
        <taxon>Fungi</taxon>
        <taxon>Dikarya</taxon>
        <taxon>Basidiomycota</taxon>
        <taxon>Agaricomycotina</taxon>
        <taxon>Agaricomycetes</taxon>
        <taxon>Agaricomycetidae</taxon>
        <taxon>Agaricales</taxon>
        <taxon>Agaricales incertae sedis</taxon>
        <taxon>Dendrothele</taxon>
    </lineage>
</organism>
<sequence length="290" mass="31375">MHSHARHESVASNHPTLQLPRKLARPGDTEVSKAAIMSVAPELANVPLEYIRQILGSKEAEMTAGLKALEPSHIPEYLPKIHLPSHLAISLPQSSPSSSVVPAYPTHALAVYSSRSNSPDSDQALIIPIHSLVLAAHCASLPTGSLSLSKPYESSSSSPVQIPVVPISLPSPHVFPIICKFLYTHSLESVLRSLVPLPSPDHYPFLQSPSRETVRQMMNSHSTLSQLAKHLCEHTNYNMRTLTTDAAHVKDVWQDVVALGVNDVALWDALDFAWEIVLGAMNICAAGAGQ</sequence>
<keyword evidence="3" id="KW-1185">Reference proteome</keyword>
<name>A0A4V4HAJ3_DENBC</name>
<dbReference type="AlphaFoldDB" id="A0A4V4HAJ3"/>
<reference evidence="2 3" key="1">
    <citation type="journal article" date="2019" name="Nat. Ecol. Evol.">
        <title>Megaphylogeny resolves global patterns of mushroom evolution.</title>
        <authorList>
            <person name="Varga T."/>
            <person name="Krizsan K."/>
            <person name="Foldi C."/>
            <person name="Dima B."/>
            <person name="Sanchez-Garcia M."/>
            <person name="Sanchez-Ramirez S."/>
            <person name="Szollosi G.J."/>
            <person name="Szarkandi J.G."/>
            <person name="Papp V."/>
            <person name="Albert L."/>
            <person name="Andreopoulos W."/>
            <person name="Angelini C."/>
            <person name="Antonin V."/>
            <person name="Barry K.W."/>
            <person name="Bougher N.L."/>
            <person name="Buchanan P."/>
            <person name="Buyck B."/>
            <person name="Bense V."/>
            <person name="Catcheside P."/>
            <person name="Chovatia M."/>
            <person name="Cooper J."/>
            <person name="Damon W."/>
            <person name="Desjardin D."/>
            <person name="Finy P."/>
            <person name="Geml J."/>
            <person name="Haridas S."/>
            <person name="Hughes K."/>
            <person name="Justo A."/>
            <person name="Karasinski D."/>
            <person name="Kautmanova I."/>
            <person name="Kiss B."/>
            <person name="Kocsube S."/>
            <person name="Kotiranta H."/>
            <person name="LaButti K.M."/>
            <person name="Lechner B.E."/>
            <person name="Liimatainen K."/>
            <person name="Lipzen A."/>
            <person name="Lukacs Z."/>
            <person name="Mihaltcheva S."/>
            <person name="Morgado L.N."/>
            <person name="Niskanen T."/>
            <person name="Noordeloos M.E."/>
            <person name="Ohm R.A."/>
            <person name="Ortiz-Santana B."/>
            <person name="Ovrebo C."/>
            <person name="Racz N."/>
            <person name="Riley R."/>
            <person name="Savchenko A."/>
            <person name="Shiryaev A."/>
            <person name="Soop K."/>
            <person name="Spirin V."/>
            <person name="Szebenyi C."/>
            <person name="Tomsovsky M."/>
            <person name="Tulloss R.E."/>
            <person name="Uehling J."/>
            <person name="Grigoriev I.V."/>
            <person name="Vagvolgyi C."/>
            <person name="Papp T."/>
            <person name="Martin F.M."/>
            <person name="Miettinen O."/>
            <person name="Hibbett D.S."/>
            <person name="Nagy L.G."/>
        </authorList>
    </citation>
    <scope>NUCLEOTIDE SEQUENCE [LARGE SCALE GENOMIC DNA]</scope>
    <source>
        <strain evidence="2 3">CBS 962.96</strain>
    </source>
</reference>
<proteinExistence type="predicted"/>
<evidence type="ECO:0000313" key="2">
    <source>
        <dbReference type="EMBL" id="THU75725.1"/>
    </source>
</evidence>
<feature type="region of interest" description="Disordered" evidence="1">
    <location>
        <begin position="1"/>
        <end position="25"/>
    </location>
</feature>
<dbReference type="Proteomes" id="UP000297245">
    <property type="component" value="Unassembled WGS sequence"/>
</dbReference>
<evidence type="ECO:0000256" key="1">
    <source>
        <dbReference type="SAM" id="MobiDB-lite"/>
    </source>
</evidence>
<evidence type="ECO:0008006" key="4">
    <source>
        <dbReference type="Google" id="ProtNLM"/>
    </source>
</evidence>
<evidence type="ECO:0000313" key="3">
    <source>
        <dbReference type="Proteomes" id="UP000297245"/>
    </source>
</evidence>
<dbReference type="OrthoDB" id="2523383at2759"/>
<accession>A0A4V4HAJ3</accession>